<dbReference type="VEuPathDB" id="FungiDB:AAP_01192"/>
<dbReference type="InterPro" id="IPR011013">
    <property type="entry name" value="Gal_mutarotase_sf_dom"/>
</dbReference>
<keyword evidence="6" id="KW-1185">Reference proteome</keyword>
<sequence>MKLTSALFALLYGAPVIAGAANYTFFNGTFVNATKLDEPLKIYTIQANNITAKFIPYGARLTSLIVPDKNGQETDVALGYDNAKDYINDTETVHTNFGAVVGRYANRIANGTFTLHGKTYHIPKNERNGTQTLHGGKIGYDQRNWTVTSWTNNSITFTLFDDGFQGFPGQVLTHAIYTVNSTYGTSDSHPVAHLTTKLVSMALTEETPIMLSNHIYWNLGAFQRKTILNDITLQLPLSKRFLEIDSNEIPTGKILDVKGFRHGALDFTSPKLIGKDINSTYGECGGNCTGIDQAFLIDRHSNTTDPTSSPDSMAHAVSMASNVTGITMKVNTNQRAVQIFTCDTEDGSIPVKNSQLARNLELEKVGALNVEKYGCVVVEAEQWIDALNNPKWGELPYQVFSPSTGPAVNWVTYTFGTSH</sequence>
<comment type="similarity">
    <text evidence="1">Belongs to the aldose epimerase family.</text>
</comment>
<protein>
    <submittedName>
        <fullName evidence="5">Aldose 1-epimerase, subgroup</fullName>
    </submittedName>
</protein>
<gene>
    <name evidence="5" type="ORF">AAP_01192</name>
</gene>
<dbReference type="Gene3D" id="2.70.98.10">
    <property type="match status" value="1"/>
</dbReference>
<dbReference type="GO" id="GO:0030246">
    <property type="term" value="F:carbohydrate binding"/>
    <property type="evidence" value="ECO:0007669"/>
    <property type="project" value="InterPro"/>
</dbReference>
<evidence type="ECO:0000256" key="1">
    <source>
        <dbReference type="ARBA" id="ARBA00006206"/>
    </source>
</evidence>
<accession>A0A168CCF3</accession>
<evidence type="ECO:0000256" key="2">
    <source>
        <dbReference type="ARBA" id="ARBA00023235"/>
    </source>
</evidence>
<evidence type="ECO:0000313" key="5">
    <source>
        <dbReference type="EMBL" id="KZZ96419.1"/>
    </source>
</evidence>
<dbReference type="EMBL" id="AZGZ01000003">
    <property type="protein sequence ID" value="KZZ96419.1"/>
    <property type="molecule type" value="Genomic_DNA"/>
</dbReference>
<organism evidence="5 6">
    <name type="scientific">Ascosphaera apis ARSEF 7405</name>
    <dbReference type="NCBI Taxonomy" id="392613"/>
    <lineage>
        <taxon>Eukaryota</taxon>
        <taxon>Fungi</taxon>
        <taxon>Dikarya</taxon>
        <taxon>Ascomycota</taxon>
        <taxon>Pezizomycotina</taxon>
        <taxon>Eurotiomycetes</taxon>
        <taxon>Eurotiomycetidae</taxon>
        <taxon>Onygenales</taxon>
        <taxon>Ascosphaeraceae</taxon>
        <taxon>Ascosphaera</taxon>
    </lineage>
</organism>
<dbReference type="GO" id="GO:0006006">
    <property type="term" value="P:glucose metabolic process"/>
    <property type="evidence" value="ECO:0007669"/>
    <property type="project" value="TreeGrafter"/>
</dbReference>
<keyword evidence="4" id="KW-0732">Signal</keyword>
<dbReference type="GO" id="GO:0004034">
    <property type="term" value="F:aldose 1-epimerase activity"/>
    <property type="evidence" value="ECO:0007669"/>
    <property type="project" value="TreeGrafter"/>
</dbReference>
<proteinExistence type="inferred from homology"/>
<dbReference type="PANTHER" id="PTHR10091:SF6">
    <property type="entry name" value="1-EPIMERASE, PUTATIVE (AFU_ORTHOLOGUE AFUA_3G13240)-RELATED"/>
    <property type="match status" value="1"/>
</dbReference>
<dbReference type="PANTHER" id="PTHR10091">
    <property type="entry name" value="ALDOSE-1-EPIMERASE"/>
    <property type="match status" value="1"/>
</dbReference>
<keyword evidence="2" id="KW-0413">Isomerase</keyword>
<dbReference type="FunFam" id="2.70.98.10:FF:000014">
    <property type="entry name" value="Aldose 1-epimerase, putative"/>
    <property type="match status" value="1"/>
</dbReference>
<dbReference type="OrthoDB" id="274691at2759"/>
<dbReference type="InterPro" id="IPR008183">
    <property type="entry name" value="Aldose_1/G6P_1-epimerase"/>
</dbReference>
<comment type="caution">
    <text evidence="5">The sequence shown here is derived from an EMBL/GenBank/DDBJ whole genome shotgun (WGS) entry which is preliminary data.</text>
</comment>
<dbReference type="AlphaFoldDB" id="A0A168CCF3"/>
<evidence type="ECO:0000256" key="3">
    <source>
        <dbReference type="ARBA" id="ARBA00023277"/>
    </source>
</evidence>
<feature type="signal peptide" evidence="4">
    <location>
        <begin position="1"/>
        <end position="19"/>
    </location>
</feature>
<dbReference type="GO" id="GO:0033499">
    <property type="term" value="P:galactose catabolic process via UDP-galactose, Leloir pathway"/>
    <property type="evidence" value="ECO:0007669"/>
    <property type="project" value="TreeGrafter"/>
</dbReference>
<dbReference type="InterPro" id="IPR047215">
    <property type="entry name" value="Galactose_mutarotase-like"/>
</dbReference>
<reference evidence="5 6" key="1">
    <citation type="journal article" date="2016" name="Genome Biol. Evol.">
        <title>Divergent and convergent evolution of fungal pathogenicity.</title>
        <authorList>
            <person name="Shang Y."/>
            <person name="Xiao G."/>
            <person name="Zheng P."/>
            <person name="Cen K."/>
            <person name="Zhan S."/>
            <person name="Wang C."/>
        </authorList>
    </citation>
    <scope>NUCLEOTIDE SEQUENCE [LARGE SCALE GENOMIC DNA]</scope>
    <source>
        <strain evidence="5 6">ARSEF 7405</strain>
    </source>
</reference>
<keyword evidence="3" id="KW-0119">Carbohydrate metabolism</keyword>
<evidence type="ECO:0000313" key="6">
    <source>
        <dbReference type="Proteomes" id="UP000242877"/>
    </source>
</evidence>
<dbReference type="InterPro" id="IPR014718">
    <property type="entry name" value="GH-type_carb-bd"/>
</dbReference>
<dbReference type="Proteomes" id="UP000242877">
    <property type="component" value="Unassembled WGS sequence"/>
</dbReference>
<dbReference type="Pfam" id="PF01263">
    <property type="entry name" value="Aldose_epim"/>
    <property type="match status" value="1"/>
</dbReference>
<feature type="chain" id="PRO_5007895953" evidence="4">
    <location>
        <begin position="20"/>
        <end position="419"/>
    </location>
</feature>
<name>A0A168CCF3_9EURO</name>
<dbReference type="CDD" id="cd09019">
    <property type="entry name" value="galactose_mutarotase_like"/>
    <property type="match status" value="1"/>
</dbReference>
<dbReference type="SUPFAM" id="SSF74650">
    <property type="entry name" value="Galactose mutarotase-like"/>
    <property type="match status" value="1"/>
</dbReference>
<evidence type="ECO:0000256" key="4">
    <source>
        <dbReference type="SAM" id="SignalP"/>
    </source>
</evidence>